<sequence>MVYRSLVAGVFHGGPSSLLQAAIQGARAGDQAALGNGKHRFQRPGTEGDAHHYVIMSSWRVNREQGLPFPCRGTSGSSTRVERAP</sequence>
<evidence type="ECO:0000313" key="1">
    <source>
        <dbReference type="EMBL" id="BBH86804.1"/>
    </source>
</evidence>
<gene>
    <name evidence="1" type="ORF">KTC_15550</name>
</gene>
<protein>
    <submittedName>
        <fullName evidence="1">Uncharacterized protein</fullName>
    </submittedName>
</protein>
<proteinExistence type="predicted"/>
<dbReference type="AlphaFoldDB" id="A0A455SNY1"/>
<reference evidence="1" key="1">
    <citation type="submission" date="2018-12" db="EMBL/GenBank/DDBJ databases">
        <title>Novel natural products biosynthetic potential of the class Ktedonobacteria.</title>
        <authorList>
            <person name="Zheng Y."/>
            <person name="Saitou A."/>
            <person name="Wang C.M."/>
            <person name="Toyoda A."/>
            <person name="Minakuchi Y."/>
            <person name="Sekiguchi Y."/>
            <person name="Ueda K."/>
            <person name="Takano H."/>
            <person name="Sakai Y."/>
            <person name="Yokota A."/>
            <person name="Yabe S."/>
        </authorList>
    </citation>
    <scope>NUCLEOTIDE SEQUENCE</scope>
    <source>
        <strain evidence="1">COM3</strain>
    </source>
</reference>
<organism evidence="1">
    <name type="scientific">Thermosporothrix sp. COM3</name>
    <dbReference type="NCBI Taxonomy" id="2490863"/>
    <lineage>
        <taxon>Bacteria</taxon>
        <taxon>Bacillati</taxon>
        <taxon>Chloroflexota</taxon>
        <taxon>Ktedonobacteria</taxon>
        <taxon>Ktedonobacterales</taxon>
        <taxon>Thermosporotrichaceae</taxon>
        <taxon>Thermosporothrix</taxon>
    </lineage>
</organism>
<dbReference type="EMBL" id="AP019376">
    <property type="protein sequence ID" value="BBH86804.1"/>
    <property type="molecule type" value="Genomic_DNA"/>
</dbReference>
<name>A0A455SNY1_9CHLR</name>
<accession>A0A455SNY1</accession>